<organism evidence="2 3">
    <name type="scientific">Sphagnurus paluster</name>
    <dbReference type="NCBI Taxonomy" id="117069"/>
    <lineage>
        <taxon>Eukaryota</taxon>
        <taxon>Fungi</taxon>
        <taxon>Dikarya</taxon>
        <taxon>Basidiomycota</taxon>
        <taxon>Agaricomycotina</taxon>
        <taxon>Agaricomycetes</taxon>
        <taxon>Agaricomycetidae</taxon>
        <taxon>Agaricales</taxon>
        <taxon>Tricholomatineae</taxon>
        <taxon>Lyophyllaceae</taxon>
        <taxon>Sphagnurus</taxon>
    </lineage>
</organism>
<feature type="compositionally biased region" description="Low complexity" evidence="1">
    <location>
        <begin position="248"/>
        <end position="267"/>
    </location>
</feature>
<dbReference type="EMBL" id="JABCKI010007151">
    <property type="protein sequence ID" value="KAG5633731.1"/>
    <property type="molecule type" value="Genomic_DNA"/>
</dbReference>
<feature type="compositionally biased region" description="Basic residues" evidence="1">
    <location>
        <begin position="124"/>
        <end position="140"/>
    </location>
</feature>
<gene>
    <name evidence="2" type="ORF">H0H81_005640</name>
</gene>
<feature type="compositionally biased region" description="Basic and acidic residues" evidence="1">
    <location>
        <begin position="181"/>
        <end position="193"/>
    </location>
</feature>
<evidence type="ECO:0000256" key="1">
    <source>
        <dbReference type="SAM" id="MobiDB-lite"/>
    </source>
</evidence>
<feature type="compositionally biased region" description="Low complexity" evidence="1">
    <location>
        <begin position="100"/>
        <end position="123"/>
    </location>
</feature>
<feature type="compositionally biased region" description="Basic residues" evidence="1">
    <location>
        <begin position="168"/>
        <end position="180"/>
    </location>
</feature>
<sequence length="399" mass="43416">MALSPTADLDVLLTFIGGILRLSTKYLIAELRRRCVDLLTARFPTTYEAYVRSNPKAYTQPSTREMSATVASQDEAGSWSTNLTFTLVPPHTADAAGSGHHAQTSSHTHAHSQPPASAPASTPHRSRRRSHSQHHHHHQQHASSSQQQQPQPHASTSHQPHTAATPHSHSHSHHHRREKKSKKDKDKDRDSTHVPKPKFSSITRAIALASSTNVPTILPYAYYLLARTGDARRFLTHTPSPTSTPDASLSLSPSGSGSSSSSSSPSLSWETKTHLLVGRTHLHTALAALSHAFLLAPATSPACMSPTACLARAQATGIVEWALLSTSMSSTGDDGGGTGKGPEPLRPWDRWVRLGVCAQCTAHARKRHEKGREEVWERMPEWFGLGGWKTLVAAQMRSM</sequence>
<accession>A0A9P7K170</accession>
<evidence type="ECO:0000313" key="3">
    <source>
        <dbReference type="Proteomes" id="UP000717328"/>
    </source>
</evidence>
<reference evidence="2" key="2">
    <citation type="submission" date="2021-10" db="EMBL/GenBank/DDBJ databases">
        <title>Phylogenomics reveals ancestral predisposition of the termite-cultivated fungus Termitomyces towards a domesticated lifestyle.</title>
        <authorList>
            <person name="Auxier B."/>
            <person name="Grum-Grzhimaylo A."/>
            <person name="Cardenas M.E."/>
            <person name="Lodge J.D."/>
            <person name="Laessoe T."/>
            <person name="Pedersen O."/>
            <person name="Smith M.E."/>
            <person name="Kuyper T.W."/>
            <person name="Franco-Molano E.A."/>
            <person name="Baroni T.J."/>
            <person name="Aanen D.K."/>
        </authorList>
    </citation>
    <scope>NUCLEOTIDE SEQUENCE</scope>
    <source>
        <strain evidence="2">D49</strain>
    </source>
</reference>
<reference evidence="2" key="1">
    <citation type="submission" date="2021-02" db="EMBL/GenBank/DDBJ databases">
        <authorList>
            <person name="Nieuwenhuis M."/>
            <person name="Van De Peppel L.J.J."/>
        </authorList>
    </citation>
    <scope>NUCLEOTIDE SEQUENCE</scope>
    <source>
        <strain evidence="2">D49</strain>
    </source>
</reference>
<protein>
    <submittedName>
        <fullName evidence="2">Uncharacterized protein</fullName>
    </submittedName>
</protein>
<feature type="region of interest" description="Disordered" evidence="1">
    <location>
        <begin position="89"/>
        <end position="197"/>
    </location>
</feature>
<dbReference type="AlphaFoldDB" id="A0A9P7K170"/>
<dbReference type="OrthoDB" id="3218112at2759"/>
<feature type="region of interest" description="Disordered" evidence="1">
    <location>
        <begin position="235"/>
        <end position="267"/>
    </location>
</feature>
<keyword evidence="3" id="KW-1185">Reference proteome</keyword>
<feature type="compositionally biased region" description="Polar residues" evidence="1">
    <location>
        <begin position="237"/>
        <end position="247"/>
    </location>
</feature>
<evidence type="ECO:0000313" key="2">
    <source>
        <dbReference type="EMBL" id="KAG5633731.1"/>
    </source>
</evidence>
<comment type="caution">
    <text evidence="2">The sequence shown here is derived from an EMBL/GenBank/DDBJ whole genome shotgun (WGS) entry which is preliminary data.</text>
</comment>
<proteinExistence type="predicted"/>
<feature type="compositionally biased region" description="Low complexity" evidence="1">
    <location>
        <begin position="141"/>
        <end position="161"/>
    </location>
</feature>
<dbReference type="Proteomes" id="UP000717328">
    <property type="component" value="Unassembled WGS sequence"/>
</dbReference>
<name>A0A9P7K170_9AGAR</name>